<accession>A0A450XYN2</accession>
<reference evidence="3" key="1">
    <citation type="submission" date="2019-02" db="EMBL/GenBank/DDBJ databases">
        <authorList>
            <person name="Gruber-Vodicka R. H."/>
            <person name="Seah K. B. B."/>
        </authorList>
    </citation>
    <scope>NUCLEOTIDE SEQUENCE</scope>
    <source>
        <strain evidence="2">BECK_BZ197</strain>
        <strain evidence="4">BECK_BZ198</strain>
        <strain evidence="3">BECK_BZ199</strain>
    </source>
</reference>
<dbReference type="EMBL" id="CAADGH010000070">
    <property type="protein sequence ID" value="VFK76715.1"/>
    <property type="molecule type" value="Genomic_DNA"/>
</dbReference>
<organism evidence="3">
    <name type="scientific">Candidatus Kentrum sp. MB</name>
    <dbReference type="NCBI Taxonomy" id="2138164"/>
    <lineage>
        <taxon>Bacteria</taxon>
        <taxon>Pseudomonadati</taxon>
        <taxon>Pseudomonadota</taxon>
        <taxon>Gammaproteobacteria</taxon>
        <taxon>Candidatus Kentrum</taxon>
    </lineage>
</organism>
<keyword evidence="1" id="KW-1133">Transmembrane helix</keyword>
<evidence type="ECO:0000313" key="2">
    <source>
        <dbReference type="EMBL" id="VFK30467.1"/>
    </source>
</evidence>
<dbReference type="AlphaFoldDB" id="A0A450XYN2"/>
<evidence type="ECO:0000313" key="3">
    <source>
        <dbReference type="EMBL" id="VFK34404.1"/>
    </source>
</evidence>
<evidence type="ECO:0000256" key="1">
    <source>
        <dbReference type="SAM" id="Phobius"/>
    </source>
</evidence>
<feature type="transmembrane region" description="Helical" evidence="1">
    <location>
        <begin position="6"/>
        <end position="27"/>
    </location>
</feature>
<sequence>MIREPTVLGIQIGLGFGALYLVLCVLAKQIPDFNKFATIVLSCVGAVMGIDFGYIALTSDETTVWVFWLTSGYRWCWVLAP</sequence>
<gene>
    <name evidence="2" type="ORF">BECKMB1821G_GA0114241_106519</name>
    <name evidence="4" type="ORF">BECKMB1821H_GA0114242_107019</name>
    <name evidence="3" type="ORF">BECKMB1821I_GA0114274_10713</name>
</gene>
<keyword evidence="1" id="KW-0472">Membrane</keyword>
<dbReference type="EMBL" id="CAADFO010000065">
    <property type="protein sequence ID" value="VFK30467.1"/>
    <property type="molecule type" value="Genomic_DNA"/>
</dbReference>
<keyword evidence="1" id="KW-0812">Transmembrane</keyword>
<proteinExistence type="predicted"/>
<name>A0A450XYN2_9GAMM</name>
<dbReference type="EMBL" id="CAADFQ010000071">
    <property type="protein sequence ID" value="VFK34404.1"/>
    <property type="molecule type" value="Genomic_DNA"/>
</dbReference>
<feature type="transmembrane region" description="Helical" evidence="1">
    <location>
        <begin position="39"/>
        <end position="57"/>
    </location>
</feature>
<evidence type="ECO:0000313" key="4">
    <source>
        <dbReference type="EMBL" id="VFK76715.1"/>
    </source>
</evidence>
<protein>
    <submittedName>
        <fullName evidence="3">Uncharacterized protein</fullName>
    </submittedName>
</protein>